<proteinExistence type="predicted"/>
<reference evidence="1 2" key="1">
    <citation type="journal article" date="2023" name="bioRxiv">
        <title>High-quality genome assemblies of four members of thePodospora anserinaspecies complex.</title>
        <authorList>
            <person name="Ament-Velasquez S.L."/>
            <person name="Vogan A.A."/>
            <person name="Wallerman O."/>
            <person name="Hartmann F."/>
            <person name="Gautier V."/>
            <person name="Silar P."/>
            <person name="Giraud T."/>
            <person name="Johannesson H."/>
        </authorList>
    </citation>
    <scope>NUCLEOTIDE SEQUENCE [LARGE SCALE GENOMIC DNA]</scope>
    <source>
        <strain evidence="1 2">CBS 415.72m</strain>
    </source>
</reference>
<organism evidence="1 2">
    <name type="scientific">Podospora pseudocomata</name>
    <dbReference type="NCBI Taxonomy" id="2093779"/>
    <lineage>
        <taxon>Eukaryota</taxon>
        <taxon>Fungi</taxon>
        <taxon>Dikarya</taxon>
        <taxon>Ascomycota</taxon>
        <taxon>Pezizomycotina</taxon>
        <taxon>Sordariomycetes</taxon>
        <taxon>Sordariomycetidae</taxon>
        <taxon>Sordariales</taxon>
        <taxon>Podosporaceae</taxon>
        <taxon>Podospora</taxon>
    </lineage>
</organism>
<sequence length="62" mass="7007">MSRQILSRPTNLQPPPFGVTTLSISDSPYLHYLKPLRGIPQNVMGFVHQRHQAPPASASWKR</sequence>
<keyword evidence="2" id="KW-1185">Reference proteome</keyword>
<protein>
    <submittedName>
        <fullName evidence="1">Uncharacterized protein</fullName>
    </submittedName>
</protein>
<accession>A0ABR0GW27</accession>
<dbReference type="RefSeq" id="XP_062748784.1">
    <property type="nucleotide sequence ID" value="XM_062885765.1"/>
</dbReference>
<comment type="caution">
    <text evidence="1">The sequence shown here is derived from an EMBL/GenBank/DDBJ whole genome shotgun (WGS) entry which is preliminary data.</text>
</comment>
<dbReference type="Proteomes" id="UP001323405">
    <property type="component" value="Unassembled WGS sequence"/>
</dbReference>
<evidence type="ECO:0000313" key="2">
    <source>
        <dbReference type="Proteomes" id="UP001323405"/>
    </source>
</evidence>
<dbReference type="EMBL" id="JAFFHA010000001">
    <property type="protein sequence ID" value="KAK4659814.1"/>
    <property type="molecule type" value="Genomic_DNA"/>
</dbReference>
<dbReference type="GeneID" id="87905672"/>
<name>A0ABR0GW27_9PEZI</name>
<gene>
    <name evidence="1" type="ORF">QC762_113465</name>
</gene>
<evidence type="ECO:0000313" key="1">
    <source>
        <dbReference type="EMBL" id="KAK4659814.1"/>
    </source>
</evidence>